<name>A0A9X2ES00_9GAMM</name>
<dbReference type="Pfam" id="PF11363">
    <property type="entry name" value="DUF3164"/>
    <property type="match status" value="1"/>
</dbReference>
<sequence length="65" mass="7115">MPEDQVREHDKLRDSTVRTLADIAEKLNVALGQFKEKALADVADLVSIAAEKYDVKMGGEKGNVS</sequence>
<accession>A0A9X2ES00</accession>
<comment type="caution">
    <text evidence="1">The sequence shown here is derived from an EMBL/GenBank/DDBJ whole genome shotgun (WGS) entry which is preliminary data.</text>
</comment>
<dbReference type="Proteomes" id="UP001139028">
    <property type="component" value="Unassembled WGS sequence"/>
</dbReference>
<protein>
    <submittedName>
        <fullName evidence="1">DUF3164 family protein</fullName>
    </submittedName>
</protein>
<feature type="non-terminal residue" evidence="1">
    <location>
        <position position="65"/>
    </location>
</feature>
<dbReference type="AlphaFoldDB" id="A0A9X2ES00"/>
<reference evidence="1" key="1">
    <citation type="journal article" date="2022" name="Arch. Microbiol.">
        <title>Microbulbifer okhotskensis sp. nov., isolated from a deep bottom sediment of the Okhotsk Sea.</title>
        <authorList>
            <person name="Romanenko L."/>
            <person name="Kurilenko V."/>
            <person name="Otstavnykh N."/>
            <person name="Velansky P."/>
            <person name="Isaeva M."/>
            <person name="Mikhailov V."/>
        </authorList>
    </citation>
    <scope>NUCLEOTIDE SEQUENCE</scope>
    <source>
        <strain evidence="1">OS29</strain>
    </source>
</reference>
<organism evidence="1 2">
    <name type="scientific">Microbulbifer okhotskensis</name>
    <dbReference type="NCBI Taxonomy" id="2926617"/>
    <lineage>
        <taxon>Bacteria</taxon>
        <taxon>Pseudomonadati</taxon>
        <taxon>Pseudomonadota</taxon>
        <taxon>Gammaproteobacteria</taxon>
        <taxon>Cellvibrionales</taxon>
        <taxon>Microbulbiferaceae</taxon>
        <taxon>Microbulbifer</taxon>
    </lineage>
</organism>
<evidence type="ECO:0000313" key="1">
    <source>
        <dbReference type="EMBL" id="MCO1337277.1"/>
    </source>
</evidence>
<proteinExistence type="predicted"/>
<evidence type="ECO:0000313" key="2">
    <source>
        <dbReference type="Proteomes" id="UP001139028"/>
    </source>
</evidence>
<dbReference type="EMBL" id="JALBWM010000609">
    <property type="protein sequence ID" value="MCO1337277.1"/>
    <property type="molecule type" value="Genomic_DNA"/>
</dbReference>
<keyword evidence="2" id="KW-1185">Reference proteome</keyword>
<dbReference type="InterPro" id="IPR021505">
    <property type="entry name" value="Phage_B3_Orf6"/>
</dbReference>
<dbReference type="RefSeq" id="WP_252473580.1">
    <property type="nucleotide sequence ID" value="NZ_JALBWM010000609.1"/>
</dbReference>
<gene>
    <name evidence="1" type="ORF">MO867_23440</name>
</gene>